<protein>
    <submittedName>
        <fullName evidence="9">Auxin efflux carrier</fullName>
    </submittedName>
</protein>
<evidence type="ECO:0000256" key="7">
    <source>
        <dbReference type="ARBA" id="ARBA00023136"/>
    </source>
</evidence>
<dbReference type="InterPro" id="IPR038770">
    <property type="entry name" value="Na+/solute_symporter_sf"/>
</dbReference>
<accession>A0ABS0AKA5</accession>
<evidence type="ECO:0000256" key="3">
    <source>
        <dbReference type="ARBA" id="ARBA00022448"/>
    </source>
</evidence>
<proteinExistence type="inferred from homology"/>
<feature type="transmembrane region" description="Helical" evidence="8">
    <location>
        <begin position="31"/>
        <end position="50"/>
    </location>
</feature>
<feature type="transmembrane region" description="Helical" evidence="8">
    <location>
        <begin position="153"/>
        <end position="172"/>
    </location>
</feature>
<comment type="subcellular location">
    <subcellularLocation>
        <location evidence="1">Cell membrane</location>
        <topology evidence="1">Multi-pass membrane protein</topology>
    </subcellularLocation>
</comment>
<organism evidence="9 10">
    <name type="scientific">Alloalcanivorax venustensis ISO4</name>
    <dbReference type="NCBI Taxonomy" id="1177184"/>
    <lineage>
        <taxon>Bacteria</taxon>
        <taxon>Pseudomonadati</taxon>
        <taxon>Pseudomonadota</taxon>
        <taxon>Gammaproteobacteria</taxon>
        <taxon>Oceanospirillales</taxon>
        <taxon>Alcanivoracaceae</taxon>
        <taxon>Alloalcanivorax</taxon>
    </lineage>
</organism>
<feature type="transmembrane region" description="Helical" evidence="8">
    <location>
        <begin position="267"/>
        <end position="289"/>
    </location>
</feature>
<evidence type="ECO:0000256" key="2">
    <source>
        <dbReference type="ARBA" id="ARBA00010145"/>
    </source>
</evidence>
<dbReference type="Pfam" id="PF03547">
    <property type="entry name" value="Mem_trans"/>
    <property type="match status" value="2"/>
</dbReference>
<dbReference type="EMBL" id="ARXR01000053">
    <property type="protein sequence ID" value="MBF5054571.1"/>
    <property type="molecule type" value="Genomic_DNA"/>
</dbReference>
<comment type="similarity">
    <text evidence="2">Belongs to the auxin efflux carrier (TC 2.A.69) family.</text>
</comment>
<dbReference type="Gene3D" id="1.20.1530.20">
    <property type="match status" value="1"/>
</dbReference>
<feature type="transmembrane region" description="Helical" evidence="8">
    <location>
        <begin position="238"/>
        <end position="255"/>
    </location>
</feature>
<keyword evidence="3" id="KW-0813">Transport</keyword>
<reference evidence="9 10" key="1">
    <citation type="submission" date="2012-09" db="EMBL/GenBank/DDBJ databases">
        <title>Genome Sequence of alkane-degrading Bacterium Alcanivorax venustensis ISO4.</title>
        <authorList>
            <person name="Lai Q."/>
            <person name="Shao Z."/>
        </authorList>
    </citation>
    <scope>NUCLEOTIDE SEQUENCE [LARGE SCALE GENOMIC DNA]</scope>
    <source>
        <strain evidence="9 10">ISO4</strain>
    </source>
</reference>
<dbReference type="PANTHER" id="PTHR36838:SF1">
    <property type="entry name" value="SLR1864 PROTEIN"/>
    <property type="match status" value="1"/>
</dbReference>
<evidence type="ECO:0000256" key="5">
    <source>
        <dbReference type="ARBA" id="ARBA00022692"/>
    </source>
</evidence>
<evidence type="ECO:0000313" key="9">
    <source>
        <dbReference type="EMBL" id="MBF5054571.1"/>
    </source>
</evidence>
<name>A0ABS0AKA5_9GAMM</name>
<feature type="transmembrane region" description="Helical" evidence="8">
    <location>
        <begin position="178"/>
        <end position="197"/>
    </location>
</feature>
<keyword evidence="4" id="KW-1003">Cell membrane</keyword>
<evidence type="ECO:0000256" key="6">
    <source>
        <dbReference type="ARBA" id="ARBA00022989"/>
    </source>
</evidence>
<dbReference type="PANTHER" id="PTHR36838">
    <property type="entry name" value="AUXIN EFFLUX CARRIER FAMILY PROTEIN"/>
    <property type="match status" value="1"/>
</dbReference>
<evidence type="ECO:0000256" key="8">
    <source>
        <dbReference type="SAM" id="Phobius"/>
    </source>
</evidence>
<evidence type="ECO:0000256" key="1">
    <source>
        <dbReference type="ARBA" id="ARBA00004651"/>
    </source>
</evidence>
<feature type="transmembrane region" description="Helical" evidence="8">
    <location>
        <begin position="209"/>
        <end position="226"/>
    </location>
</feature>
<keyword evidence="7 8" id="KW-0472">Membrane</keyword>
<sequence>MKIWAVMAPVLACAGVGYFWGRTGRPFDTRMVSALVTSVATPCLIVATLGQSDLDLAALARITGLFAAVMALTGLGAWLLIRAGGRPVRVFLPALTFPNTGNMGLPLCLLAFGEHGLALALAWMMLTSVIQFSLGLAVVSGEGLSWRLLRHPILISVVVAVVMVVFQIRLPAWLQNSVALIGDLTIPMMLITLGVSLSQLRVRDAGGGLVFAAARLLLGFGAAWLVCELAGVEGVLRGVILIQSTMPVAVFNYLLAQTYRQGPETVAAMVVFSTLLSFLTLPLLLMVALP</sequence>
<comment type="caution">
    <text evidence="9">The sequence shown here is derived from an EMBL/GenBank/DDBJ whole genome shotgun (WGS) entry which is preliminary data.</text>
</comment>
<dbReference type="InterPro" id="IPR004776">
    <property type="entry name" value="Mem_transp_PIN-like"/>
</dbReference>
<evidence type="ECO:0000256" key="4">
    <source>
        <dbReference type="ARBA" id="ARBA00022475"/>
    </source>
</evidence>
<feature type="transmembrane region" description="Helical" evidence="8">
    <location>
        <begin position="62"/>
        <end position="81"/>
    </location>
</feature>
<dbReference type="Proteomes" id="UP000644441">
    <property type="component" value="Unassembled WGS sequence"/>
</dbReference>
<feature type="transmembrane region" description="Helical" evidence="8">
    <location>
        <begin position="117"/>
        <end position="141"/>
    </location>
</feature>
<keyword evidence="10" id="KW-1185">Reference proteome</keyword>
<gene>
    <name evidence="9" type="ORF">ISO4_03173</name>
</gene>
<evidence type="ECO:0000313" key="10">
    <source>
        <dbReference type="Proteomes" id="UP000644441"/>
    </source>
</evidence>
<keyword evidence="6 8" id="KW-1133">Transmembrane helix</keyword>
<keyword evidence="5 8" id="KW-0812">Transmembrane</keyword>